<gene>
    <name evidence="2" type="ORF">RRG08_033434</name>
</gene>
<name>A0AAE1AVV7_9GAST</name>
<feature type="signal peptide" evidence="1">
    <location>
        <begin position="1"/>
        <end position="19"/>
    </location>
</feature>
<dbReference type="Proteomes" id="UP001283361">
    <property type="component" value="Unassembled WGS sequence"/>
</dbReference>
<evidence type="ECO:0000313" key="3">
    <source>
        <dbReference type="Proteomes" id="UP001283361"/>
    </source>
</evidence>
<keyword evidence="1" id="KW-0732">Signal</keyword>
<dbReference type="AlphaFoldDB" id="A0AAE1AVV7"/>
<comment type="caution">
    <text evidence="2">The sequence shown here is derived from an EMBL/GenBank/DDBJ whole genome shotgun (WGS) entry which is preliminary data.</text>
</comment>
<proteinExistence type="predicted"/>
<protein>
    <submittedName>
        <fullName evidence="2">Uncharacterized protein</fullName>
    </submittedName>
</protein>
<keyword evidence="3" id="KW-1185">Reference proteome</keyword>
<reference evidence="2" key="1">
    <citation type="journal article" date="2023" name="G3 (Bethesda)">
        <title>A reference genome for the long-term kleptoplast-retaining sea slug Elysia crispata morphotype clarki.</title>
        <authorList>
            <person name="Eastman K.E."/>
            <person name="Pendleton A.L."/>
            <person name="Shaikh M.A."/>
            <person name="Suttiyut T."/>
            <person name="Ogas R."/>
            <person name="Tomko P."/>
            <person name="Gavelis G."/>
            <person name="Widhalm J.R."/>
            <person name="Wisecaver J.H."/>
        </authorList>
    </citation>
    <scope>NUCLEOTIDE SEQUENCE</scope>
    <source>
        <strain evidence="2">ECLA1</strain>
    </source>
</reference>
<evidence type="ECO:0000313" key="2">
    <source>
        <dbReference type="EMBL" id="KAK3793857.1"/>
    </source>
</evidence>
<organism evidence="2 3">
    <name type="scientific">Elysia crispata</name>
    <name type="common">lettuce slug</name>
    <dbReference type="NCBI Taxonomy" id="231223"/>
    <lineage>
        <taxon>Eukaryota</taxon>
        <taxon>Metazoa</taxon>
        <taxon>Spiralia</taxon>
        <taxon>Lophotrochozoa</taxon>
        <taxon>Mollusca</taxon>
        <taxon>Gastropoda</taxon>
        <taxon>Heterobranchia</taxon>
        <taxon>Euthyneura</taxon>
        <taxon>Panpulmonata</taxon>
        <taxon>Sacoglossa</taxon>
        <taxon>Placobranchoidea</taxon>
        <taxon>Plakobranchidae</taxon>
        <taxon>Elysia</taxon>
    </lineage>
</organism>
<evidence type="ECO:0000256" key="1">
    <source>
        <dbReference type="SAM" id="SignalP"/>
    </source>
</evidence>
<accession>A0AAE1AVV7</accession>
<sequence length="233" mass="25794">MLNLNITALVIDVTLNITALVIDVTQNGRTEQPKSYKFMDSVAGQVKLRLTRQTVALSADGAEFNYDNVVSKTHWGLHSLKHKHNVSSLVYDATVENEGRARRAAAQFNTSHGHHENHVPLYPLPGSEPGLNQAFIACPDRSPDDIAPHPRFATGSSTAQEWSGDLRFEGFELFEFCDIIYWPRLLIPVASAQTWWGPADEILTPEQTLGAAMFSLERNVTTIQTVMCFVASG</sequence>
<feature type="chain" id="PRO_5042136566" evidence="1">
    <location>
        <begin position="20"/>
        <end position="233"/>
    </location>
</feature>
<dbReference type="EMBL" id="JAWDGP010001166">
    <property type="protein sequence ID" value="KAK3793857.1"/>
    <property type="molecule type" value="Genomic_DNA"/>
</dbReference>